<protein>
    <submittedName>
        <fullName evidence="3">Glycosyltransferase family 1 protein</fullName>
    </submittedName>
</protein>
<accession>A0A398CMI6</accession>
<evidence type="ECO:0000313" key="3">
    <source>
        <dbReference type="EMBL" id="RIE03823.1"/>
    </source>
</evidence>
<reference evidence="3 4" key="1">
    <citation type="submission" date="2018-09" db="EMBL/GenBank/DDBJ databases">
        <title>Cohnella cavernae sp. nov., isolated from a karst cave.</title>
        <authorList>
            <person name="Zhu H."/>
        </authorList>
    </citation>
    <scope>NUCLEOTIDE SEQUENCE [LARGE SCALE GENOMIC DNA]</scope>
    <source>
        <strain evidence="3 4">K2E09-144</strain>
    </source>
</reference>
<dbReference type="Proteomes" id="UP000266340">
    <property type="component" value="Unassembled WGS sequence"/>
</dbReference>
<dbReference type="EMBL" id="QXJM01000030">
    <property type="protein sequence ID" value="RIE03823.1"/>
    <property type="molecule type" value="Genomic_DNA"/>
</dbReference>
<comment type="caution">
    <text evidence="3">The sequence shown here is derived from an EMBL/GenBank/DDBJ whole genome shotgun (WGS) entry which is preliminary data.</text>
</comment>
<dbReference type="GO" id="GO:0016757">
    <property type="term" value="F:glycosyltransferase activity"/>
    <property type="evidence" value="ECO:0007669"/>
    <property type="project" value="TreeGrafter"/>
</dbReference>
<evidence type="ECO:0000259" key="2">
    <source>
        <dbReference type="Pfam" id="PF09314"/>
    </source>
</evidence>
<feature type="compositionally biased region" description="Basic and acidic residues" evidence="1">
    <location>
        <begin position="387"/>
        <end position="406"/>
    </location>
</feature>
<dbReference type="RefSeq" id="WP_119148895.1">
    <property type="nucleotide sequence ID" value="NZ_JBHSOV010000021.1"/>
</dbReference>
<dbReference type="PANTHER" id="PTHR46401">
    <property type="entry name" value="GLYCOSYLTRANSFERASE WBBK-RELATED"/>
    <property type="match status" value="1"/>
</dbReference>
<feature type="region of interest" description="Disordered" evidence="1">
    <location>
        <begin position="386"/>
        <end position="406"/>
    </location>
</feature>
<feature type="domain" description="DUF1972" evidence="2">
    <location>
        <begin position="1"/>
        <end position="185"/>
    </location>
</feature>
<keyword evidence="3" id="KW-0808">Transferase</keyword>
<dbReference type="AlphaFoldDB" id="A0A398CMI6"/>
<dbReference type="Gene3D" id="3.40.50.2000">
    <property type="entry name" value="Glycogen Phosphorylase B"/>
    <property type="match status" value="2"/>
</dbReference>
<dbReference type="InterPro" id="IPR015393">
    <property type="entry name" value="DUF1972"/>
</dbReference>
<evidence type="ECO:0000313" key="4">
    <source>
        <dbReference type="Proteomes" id="UP000266340"/>
    </source>
</evidence>
<dbReference type="Pfam" id="PF09314">
    <property type="entry name" value="DUF1972"/>
    <property type="match status" value="1"/>
</dbReference>
<dbReference type="SUPFAM" id="SSF53756">
    <property type="entry name" value="UDP-Glycosyltransferase/glycogen phosphorylase"/>
    <property type="match status" value="1"/>
</dbReference>
<organism evidence="3 4">
    <name type="scientific">Cohnella faecalis</name>
    <dbReference type="NCBI Taxonomy" id="2315694"/>
    <lineage>
        <taxon>Bacteria</taxon>
        <taxon>Bacillati</taxon>
        <taxon>Bacillota</taxon>
        <taxon>Bacilli</taxon>
        <taxon>Bacillales</taxon>
        <taxon>Paenibacillaceae</taxon>
        <taxon>Cohnella</taxon>
    </lineage>
</organism>
<name>A0A398CMI6_9BACL</name>
<sequence>MKNIFILGSKGIPARYGGFETFVDQLTSRRSDPEIRYHVACLAEWNAETEHNGARCFHVKVPKIGAARAVLYDLLSLRRTIRYIRSNGLTDNAVYILACRIGPFLFWYKKKLRKLGASLYVNPDGQEWKRSKWKPWIQRYWKRSERLMIKHADRVVCDSKGIENYINREYAEYRPDTVYLSYGADLTPSKLGDNSEPIQEWFARHTIQEGGYYLMVGRFVPENNYELVLKQFMSSNTERTLVIVSNVTQNRFYEQLRDKTGFERDPRVKFVGTVYDQELLKKIRELAYGYIHGHEVGGTNPSLLEAMASTSMNLLLDVVFNKEVGGNGALYFNKYAGSLKLLLEEADRMEEDAILALQRNARRRIERHYDWQEIVEKYEGVFQQTDPYERKERSDHERNRAGRRKRDEALSLDEVRLEATSTDL</sequence>
<dbReference type="PANTHER" id="PTHR46401:SF8">
    <property type="entry name" value="BLL6006 PROTEIN"/>
    <property type="match status" value="1"/>
</dbReference>
<dbReference type="OrthoDB" id="9792269at2"/>
<evidence type="ECO:0000256" key="1">
    <source>
        <dbReference type="SAM" id="MobiDB-lite"/>
    </source>
</evidence>
<keyword evidence="4" id="KW-1185">Reference proteome</keyword>
<gene>
    <name evidence="3" type="ORF">D3H35_09730</name>
</gene>
<proteinExistence type="predicted"/>
<dbReference type="NCBIfam" id="NF046071">
    <property type="entry name" value="B1-4RhmsylTfaseCps2T"/>
    <property type="match status" value="1"/>
</dbReference>